<dbReference type="RefSeq" id="WP_005186552.1">
    <property type="nucleotide sequence ID" value="NZ_CP045804.1"/>
</dbReference>
<protein>
    <submittedName>
        <fullName evidence="4">Enoyl-CoA hydratase/isomerase family protein</fullName>
    </submittedName>
</protein>
<evidence type="ECO:0000313" key="4">
    <source>
        <dbReference type="EMBL" id="QHN38820.1"/>
    </source>
</evidence>
<dbReference type="InterPro" id="IPR051053">
    <property type="entry name" value="ECH/Chromodomain_protein"/>
</dbReference>
<organism evidence="4">
    <name type="scientific">Gordonia amarae</name>
    <dbReference type="NCBI Taxonomy" id="36821"/>
    <lineage>
        <taxon>Bacteria</taxon>
        <taxon>Bacillati</taxon>
        <taxon>Actinomycetota</taxon>
        <taxon>Actinomycetes</taxon>
        <taxon>Mycobacteriales</taxon>
        <taxon>Gordoniaceae</taxon>
        <taxon>Gordonia</taxon>
    </lineage>
</organism>
<sequence length="253" mass="26979">MTPVTITDHAKVRTLTFNRPESLNAFNEAMCDAVTVALLDAAADPEVSVVLITGAGRAFSAGVDLNEFTVRATDPDSFTPGEYGFSGLIDALIDFPKPLICAVNGVGVGIGTTILGFADLAFMSSTARLKCPFSSLGVPPEASSSYLLPTLIGRQNAAWVLMSSEWISAAEARQMGLVFEVCEPDELLAEATRRAELLASRSLTSLMAVKHTMVEPNRQQMREAKVREGELFTRLMGAGDNADALAEYAGRKG</sequence>
<evidence type="ECO:0000256" key="2">
    <source>
        <dbReference type="ARBA" id="ARBA00023140"/>
    </source>
</evidence>
<evidence type="ECO:0000256" key="1">
    <source>
        <dbReference type="ARBA" id="ARBA00004275"/>
    </source>
</evidence>
<gene>
    <name evidence="4" type="ORF">GII30_06205</name>
</gene>
<keyword evidence="2" id="KW-0576">Peroxisome</keyword>
<dbReference type="PANTHER" id="PTHR43684">
    <property type="match status" value="1"/>
</dbReference>
<dbReference type="Pfam" id="PF00378">
    <property type="entry name" value="ECH_1"/>
    <property type="match status" value="1"/>
</dbReference>
<dbReference type="EMBL" id="CP045810">
    <property type="protein sequence ID" value="QHN38820.1"/>
    <property type="molecule type" value="Genomic_DNA"/>
</dbReference>
<dbReference type="CDD" id="cd06558">
    <property type="entry name" value="crotonase-like"/>
    <property type="match status" value="1"/>
</dbReference>
<name>A0A857KGT6_9ACTN</name>
<dbReference type="Gene3D" id="3.90.226.10">
    <property type="entry name" value="2-enoyl-CoA Hydratase, Chain A, domain 1"/>
    <property type="match status" value="1"/>
</dbReference>
<dbReference type="PANTHER" id="PTHR43684:SF1">
    <property type="entry name" value="ENOYL-COA DELTA ISOMERASE 2"/>
    <property type="match status" value="1"/>
</dbReference>
<dbReference type="SUPFAM" id="SSF52096">
    <property type="entry name" value="ClpP/crotonase"/>
    <property type="match status" value="1"/>
</dbReference>
<accession>A0A857KGT6</accession>
<comment type="subcellular location">
    <subcellularLocation>
        <location evidence="1">Peroxisome</location>
    </subcellularLocation>
</comment>
<dbReference type="AlphaFoldDB" id="A0A857KGT6"/>
<dbReference type="InterPro" id="IPR001753">
    <property type="entry name" value="Enoyl-CoA_hydra/iso"/>
</dbReference>
<keyword evidence="3" id="KW-0413">Isomerase</keyword>
<dbReference type="InterPro" id="IPR029045">
    <property type="entry name" value="ClpP/crotonase-like_dom_sf"/>
</dbReference>
<proteinExistence type="predicted"/>
<dbReference type="GO" id="GO:0004165">
    <property type="term" value="F:delta(3)-delta(2)-enoyl-CoA isomerase activity"/>
    <property type="evidence" value="ECO:0007669"/>
    <property type="project" value="UniProtKB-ARBA"/>
</dbReference>
<evidence type="ECO:0000256" key="3">
    <source>
        <dbReference type="ARBA" id="ARBA00023235"/>
    </source>
</evidence>
<reference evidence="4" key="1">
    <citation type="journal article" date="2021" name="Nat. Microbiol.">
        <title>Cocultivation of an ultrasmall environmental parasitic bacterium with lytic ability against bacteria associated with wastewater foams.</title>
        <authorList>
            <person name="Batinovic S."/>
            <person name="Rose J.J.A."/>
            <person name="Ratcliffe J."/>
            <person name="Seviour R.J."/>
            <person name="Petrovski S."/>
        </authorList>
    </citation>
    <scope>NUCLEOTIDE SEQUENCE</scope>
    <source>
        <strain evidence="4">CON44</strain>
    </source>
</reference>